<dbReference type="PANTHER" id="PTHR13939">
    <property type="entry name" value="NICOTINAMIDE-NUCLEOTIDE AMIDOHYDROLASE PNCC"/>
    <property type="match status" value="1"/>
</dbReference>
<proteinExistence type="predicted"/>
<dbReference type="RefSeq" id="WP_037338563.1">
    <property type="nucleotide sequence ID" value="NZ_APNK01000019.1"/>
</dbReference>
<dbReference type="EMBL" id="APNK01000019">
    <property type="protein sequence ID" value="KEZ76942.1"/>
    <property type="molecule type" value="Genomic_DNA"/>
</dbReference>
<dbReference type="AlphaFoldDB" id="A0A084IJQ8"/>
<dbReference type="STRING" id="1304275.C41B8_12140"/>
<evidence type="ECO:0000313" key="2">
    <source>
        <dbReference type="EMBL" id="KEZ76942.1"/>
    </source>
</evidence>
<dbReference type="Gene3D" id="3.40.980.10">
    <property type="entry name" value="MoaB/Mog-like domain"/>
    <property type="match status" value="1"/>
</dbReference>
<gene>
    <name evidence="2" type="ORF">C41B8_12140</name>
</gene>
<evidence type="ECO:0000313" key="3">
    <source>
        <dbReference type="Proteomes" id="UP000028302"/>
    </source>
</evidence>
<dbReference type="PATRIC" id="fig|1304275.5.peg.2477"/>
<comment type="caution">
    <text evidence="2">The sequence shown here is derived from an EMBL/GenBank/DDBJ whole genome shotgun (WGS) entry which is preliminary data.</text>
</comment>
<sequence>MSSGADNPHIGVILIGDELLSGKRQDKHMPAVIEMLQERGLELAWARMVGDDAALLERTLVETMETDDIVFSFGGIGATPDDRTRQCAARAAHRELEINPEGREILEDKFGDEAYPNRIHMVEWPAGAAVIPNPVNRVPGFSLGDHHFVPGFPSMAWPMVAWVLDTHYAYLHDAERNVEYLVEVFDTPESALIDLMQRVMDAHPLVRIACLPAADGQRKIEFGVRGRPAPAAEAFDALVSALNESSIPTGACTSR</sequence>
<feature type="domain" description="MoaB/Mog" evidence="1">
    <location>
        <begin position="11"/>
        <end position="171"/>
    </location>
</feature>
<evidence type="ECO:0000259" key="1">
    <source>
        <dbReference type="SMART" id="SM00852"/>
    </source>
</evidence>
<keyword evidence="3" id="KW-1185">Reference proteome</keyword>
<dbReference type="SMART" id="SM00852">
    <property type="entry name" value="MoCF_biosynth"/>
    <property type="match status" value="1"/>
</dbReference>
<dbReference type="eggNOG" id="COG1058">
    <property type="taxonomic scope" value="Bacteria"/>
</dbReference>
<name>A0A084IJQ8_SALHC</name>
<dbReference type="Pfam" id="PF00994">
    <property type="entry name" value="MoCF_biosynth"/>
    <property type="match status" value="1"/>
</dbReference>
<dbReference type="InterPro" id="IPR036425">
    <property type="entry name" value="MoaB/Mog-like_dom_sf"/>
</dbReference>
<dbReference type="OrthoDB" id="9801454at2"/>
<dbReference type="InterPro" id="IPR050101">
    <property type="entry name" value="CinA"/>
</dbReference>
<accession>A0A084IJQ8</accession>
<protein>
    <submittedName>
        <fullName evidence="2">Molybdopterin-binding domain-containing protein</fullName>
    </submittedName>
</protein>
<dbReference type="CDD" id="cd00885">
    <property type="entry name" value="cinA"/>
    <property type="match status" value="1"/>
</dbReference>
<dbReference type="SUPFAM" id="SSF53218">
    <property type="entry name" value="Molybdenum cofactor biosynthesis proteins"/>
    <property type="match status" value="1"/>
</dbReference>
<dbReference type="PANTHER" id="PTHR13939:SF0">
    <property type="entry name" value="NMN AMIDOHYDROLASE-LIKE PROTEIN YFAY"/>
    <property type="match status" value="1"/>
</dbReference>
<reference evidence="2 3" key="1">
    <citation type="submission" date="2013-03" db="EMBL/GenBank/DDBJ databases">
        <title>Salinisphaera hydrothermalis C41B8 Genome Sequencing.</title>
        <authorList>
            <person name="Li C."/>
            <person name="Lai Q."/>
            <person name="Shao Z."/>
        </authorList>
    </citation>
    <scope>NUCLEOTIDE SEQUENCE [LARGE SCALE GENOMIC DNA]</scope>
    <source>
        <strain evidence="2 3">C41B8</strain>
    </source>
</reference>
<dbReference type="Proteomes" id="UP000028302">
    <property type="component" value="Unassembled WGS sequence"/>
</dbReference>
<organism evidence="2 3">
    <name type="scientific">Salinisphaera hydrothermalis (strain C41B8)</name>
    <dbReference type="NCBI Taxonomy" id="1304275"/>
    <lineage>
        <taxon>Bacteria</taxon>
        <taxon>Pseudomonadati</taxon>
        <taxon>Pseudomonadota</taxon>
        <taxon>Gammaproteobacteria</taxon>
        <taxon>Salinisphaerales</taxon>
        <taxon>Salinisphaeraceae</taxon>
        <taxon>Salinisphaera</taxon>
    </lineage>
</organism>
<dbReference type="InterPro" id="IPR001453">
    <property type="entry name" value="MoaB/Mog_dom"/>
</dbReference>